<dbReference type="Proteomes" id="UP001597214">
    <property type="component" value="Unassembled WGS sequence"/>
</dbReference>
<evidence type="ECO:0000313" key="1">
    <source>
        <dbReference type="EMBL" id="MFD1737928.1"/>
    </source>
</evidence>
<accession>A0ABW4LSA1</accession>
<dbReference type="RefSeq" id="WP_377929142.1">
    <property type="nucleotide sequence ID" value="NZ_JBHUEM010000024.1"/>
</dbReference>
<organism evidence="1 2">
    <name type="scientific">Bacillus salitolerans</name>
    <dbReference type="NCBI Taxonomy" id="1437434"/>
    <lineage>
        <taxon>Bacteria</taxon>
        <taxon>Bacillati</taxon>
        <taxon>Bacillota</taxon>
        <taxon>Bacilli</taxon>
        <taxon>Bacillales</taxon>
        <taxon>Bacillaceae</taxon>
        <taxon>Bacillus</taxon>
    </lineage>
</organism>
<proteinExistence type="predicted"/>
<gene>
    <name evidence="1" type="ORF">ACFSCX_15430</name>
</gene>
<sequence length="69" mass="8193">MSKQVKKKFFVEENETIDQCLERMKLEGYSPFRRMEEPIFQEVEIDGVKDVEPCGRRIVFEGKLAKSEH</sequence>
<name>A0ABW4LSA1_9BACI</name>
<evidence type="ECO:0000313" key="2">
    <source>
        <dbReference type="Proteomes" id="UP001597214"/>
    </source>
</evidence>
<dbReference type="EMBL" id="JBHUEM010000024">
    <property type="protein sequence ID" value="MFD1737928.1"/>
    <property type="molecule type" value="Genomic_DNA"/>
</dbReference>
<dbReference type="Pfam" id="PF14044">
    <property type="entry name" value="NETI"/>
    <property type="match status" value="1"/>
</dbReference>
<protein>
    <submittedName>
        <fullName evidence="1">NETI motif-containing protein</fullName>
    </submittedName>
</protein>
<keyword evidence="2" id="KW-1185">Reference proteome</keyword>
<reference evidence="2" key="1">
    <citation type="journal article" date="2019" name="Int. J. Syst. Evol. Microbiol.">
        <title>The Global Catalogue of Microorganisms (GCM) 10K type strain sequencing project: providing services to taxonomists for standard genome sequencing and annotation.</title>
        <authorList>
            <consortium name="The Broad Institute Genomics Platform"/>
            <consortium name="The Broad Institute Genome Sequencing Center for Infectious Disease"/>
            <person name="Wu L."/>
            <person name="Ma J."/>
        </authorList>
    </citation>
    <scope>NUCLEOTIDE SEQUENCE [LARGE SCALE GENOMIC DNA]</scope>
    <source>
        <strain evidence="2">CCUG 49339</strain>
    </source>
</reference>
<dbReference type="InterPro" id="IPR025930">
    <property type="entry name" value="NETI"/>
</dbReference>
<comment type="caution">
    <text evidence="1">The sequence shown here is derived from an EMBL/GenBank/DDBJ whole genome shotgun (WGS) entry which is preliminary data.</text>
</comment>